<evidence type="ECO:0000256" key="12">
    <source>
        <dbReference type="RuleBase" id="RU363032"/>
    </source>
</evidence>
<evidence type="ECO:0000259" key="13">
    <source>
        <dbReference type="PROSITE" id="PS50928"/>
    </source>
</evidence>
<evidence type="ECO:0000256" key="4">
    <source>
        <dbReference type="ARBA" id="ARBA00022475"/>
    </source>
</evidence>
<keyword evidence="8 12" id="KW-0472">Membrane</keyword>
<keyword evidence="3 12" id="KW-0813">Transport</keyword>
<name>A0A1G7BH89_9BURK</name>
<keyword evidence="6" id="KW-0029">Amino-acid transport</keyword>
<dbReference type="InterPro" id="IPR010065">
    <property type="entry name" value="AA_ABC_transptr_permease_3TM"/>
</dbReference>
<sequence length="230" mass="25706">MMNLDLSFYSWDIISKFVVKGFYFSIMLTLIATIGGILLGTVLALMRLSGKKWLDAPATFYVNGMRSIPLVMVILWFFLLVPASFYAALPGGIGTSYRSELSAVITFIAFEAAYFSEIMRAGIQSISRGQVFAGQALGMTYGQNMKLVILPQAFRNMLPVLLTQTIILFQDTSLVYAIGAYDMLKGFETAGKNYGRPIEAYLLAAVVYFVMCFALSWFVKRLHRKIAIIR</sequence>
<dbReference type="STRING" id="187868.SAMN05192589_11456"/>
<dbReference type="EMBL" id="FMZC01000014">
    <property type="protein sequence ID" value="SDE25796.1"/>
    <property type="molecule type" value="Genomic_DNA"/>
</dbReference>
<organism evidence="14 15">
    <name type="scientific">Paracidovorax valerianellae</name>
    <dbReference type="NCBI Taxonomy" id="187868"/>
    <lineage>
        <taxon>Bacteria</taxon>
        <taxon>Pseudomonadati</taxon>
        <taxon>Pseudomonadota</taxon>
        <taxon>Betaproteobacteria</taxon>
        <taxon>Burkholderiales</taxon>
        <taxon>Comamonadaceae</taxon>
        <taxon>Paracidovorax</taxon>
    </lineage>
</organism>
<comment type="subunit">
    <text evidence="10">The complex is composed of two ATP-binding proteins (GltL), two transmembrane proteins (GltJ and GltK) and a solute-binding protein (GltI).</text>
</comment>
<evidence type="ECO:0000313" key="15">
    <source>
        <dbReference type="Proteomes" id="UP000198781"/>
    </source>
</evidence>
<dbReference type="GO" id="GO:0006865">
    <property type="term" value="P:amino acid transport"/>
    <property type="evidence" value="ECO:0007669"/>
    <property type="project" value="UniProtKB-KW"/>
</dbReference>
<evidence type="ECO:0000256" key="8">
    <source>
        <dbReference type="ARBA" id="ARBA00023136"/>
    </source>
</evidence>
<evidence type="ECO:0000256" key="3">
    <source>
        <dbReference type="ARBA" id="ARBA00022448"/>
    </source>
</evidence>
<dbReference type="AlphaFoldDB" id="A0A1G7BH89"/>
<dbReference type="SUPFAM" id="SSF161098">
    <property type="entry name" value="MetI-like"/>
    <property type="match status" value="1"/>
</dbReference>
<feature type="transmembrane region" description="Helical" evidence="12">
    <location>
        <begin position="67"/>
        <end position="89"/>
    </location>
</feature>
<feature type="transmembrane region" description="Helical" evidence="12">
    <location>
        <begin position="160"/>
        <end position="181"/>
    </location>
</feature>
<keyword evidence="15" id="KW-1185">Reference proteome</keyword>
<dbReference type="InterPro" id="IPR043429">
    <property type="entry name" value="ArtM/GltK/GlnP/TcyL/YhdX-like"/>
</dbReference>
<dbReference type="PROSITE" id="PS50928">
    <property type="entry name" value="ABC_TM1"/>
    <property type="match status" value="1"/>
</dbReference>
<comment type="similarity">
    <text evidence="2">Belongs to the binding-protein-dependent transport system permease family. HisMQ subfamily.</text>
</comment>
<evidence type="ECO:0000256" key="11">
    <source>
        <dbReference type="ARBA" id="ARBA00073645"/>
    </source>
</evidence>
<dbReference type="Gene3D" id="1.10.3720.10">
    <property type="entry name" value="MetI-like"/>
    <property type="match status" value="1"/>
</dbReference>
<dbReference type="InterPro" id="IPR035906">
    <property type="entry name" value="MetI-like_sf"/>
</dbReference>
<dbReference type="FunFam" id="1.10.3720.10:FF:000006">
    <property type="entry name" value="Glutamate/aspartate ABC transporter, permease protein GltK"/>
    <property type="match status" value="1"/>
</dbReference>
<protein>
    <recommendedName>
        <fullName evidence="11">Glutamate/aspartate import permease protein GltK</fullName>
    </recommendedName>
</protein>
<dbReference type="RefSeq" id="WP_092745298.1">
    <property type="nucleotide sequence ID" value="NZ_FMZC01000014.1"/>
</dbReference>
<keyword evidence="7 12" id="KW-1133">Transmembrane helix</keyword>
<dbReference type="OrthoDB" id="9771188at2"/>
<evidence type="ECO:0000256" key="6">
    <source>
        <dbReference type="ARBA" id="ARBA00022970"/>
    </source>
</evidence>
<keyword evidence="4" id="KW-1003">Cell membrane</keyword>
<dbReference type="CDD" id="cd06261">
    <property type="entry name" value="TM_PBP2"/>
    <property type="match status" value="1"/>
</dbReference>
<evidence type="ECO:0000256" key="9">
    <source>
        <dbReference type="ARBA" id="ARBA00060298"/>
    </source>
</evidence>
<comment type="subcellular location">
    <subcellularLocation>
        <location evidence="1">Cell inner membrane</location>
        <topology evidence="1">Multi-pass membrane protein</topology>
    </subcellularLocation>
    <subcellularLocation>
        <location evidence="12">Cell membrane</location>
        <topology evidence="12">Multi-pass membrane protein</topology>
    </subcellularLocation>
</comment>
<dbReference type="GO" id="GO:0043190">
    <property type="term" value="C:ATP-binding cassette (ABC) transporter complex"/>
    <property type="evidence" value="ECO:0007669"/>
    <property type="project" value="InterPro"/>
</dbReference>
<dbReference type="InterPro" id="IPR000515">
    <property type="entry name" value="MetI-like"/>
</dbReference>
<evidence type="ECO:0000256" key="2">
    <source>
        <dbReference type="ARBA" id="ARBA00010072"/>
    </source>
</evidence>
<dbReference type="GO" id="GO:0022857">
    <property type="term" value="F:transmembrane transporter activity"/>
    <property type="evidence" value="ECO:0007669"/>
    <property type="project" value="InterPro"/>
</dbReference>
<accession>A0A1G7BH89</accession>
<evidence type="ECO:0000313" key="14">
    <source>
        <dbReference type="EMBL" id="SDE25796.1"/>
    </source>
</evidence>
<dbReference type="Proteomes" id="UP000198781">
    <property type="component" value="Unassembled WGS sequence"/>
</dbReference>
<dbReference type="PANTHER" id="PTHR30614:SF1">
    <property type="entry name" value="GLUTAMATE_ASPARTATE IMPORT PERMEASE PROTEIN GLTK"/>
    <property type="match status" value="1"/>
</dbReference>
<comment type="function">
    <text evidence="9">Part of the ABC transporter complex GltIJKL involved in glutamate and aspartate uptake. Probably responsible for the translocation of the substrate across the membrane.</text>
</comment>
<evidence type="ECO:0000256" key="10">
    <source>
        <dbReference type="ARBA" id="ARBA00062718"/>
    </source>
</evidence>
<feature type="domain" description="ABC transmembrane type-1" evidence="13">
    <location>
        <begin position="22"/>
        <end position="219"/>
    </location>
</feature>
<evidence type="ECO:0000256" key="1">
    <source>
        <dbReference type="ARBA" id="ARBA00004429"/>
    </source>
</evidence>
<dbReference type="NCBIfam" id="TIGR01726">
    <property type="entry name" value="HEQRo_perm_3TM"/>
    <property type="match status" value="1"/>
</dbReference>
<feature type="transmembrane region" description="Helical" evidence="12">
    <location>
        <begin position="201"/>
        <end position="219"/>
    </location>
</feature>
<keyword evidence="5 12" id="KW-0812">Transmembrane</keyword>
<gene>
    <name evidence="14" type="ORF">SAMN05192589_11456</name>
</gene>
<feature type="transmembrane region" description="Helical" evidence="12">
    <location>
        <begin position="22"/>
        <end position="46"/>
    </location>
</feature>
<reference evidence="14 15" key="1">
    <citation type="submission" date="2016-10" db="EMBL/GenBank/DDBJ databases">
        <authorList>
            <person name="de Groot N.N."/>
        </authorList>
    </citation>
    <scope>NUCLEOTIDE SEQUENCE [LARGE SCALE GENOMIC DNA]</scope>
    <source>
        <strain evidence="14 15">DSM 16619</strain>
    </source>
</reference>
<dbReference type="PANTHER" id="PTHR30614">
    <property type="entry name" value="MEMBRANE COMPONENT OF AMINO ACID ABC TRANSPORTER"/>
    <property type="match status" value="1"/>
</dbReference>
<evidence type="ECO:0000256" key="5">
    <source>
        <dbReference type="ARBA" id="ARBA00022692"/>
    </source>
</evidence>
<evidence type="ECO:0000256" key="7">
    <source>
        <dbReference type="ARBA" id="ARBA00022989"/>
    </source>
</evidence>
<dbReference type="Pfam" id="PF00528">
    <property type="entry name" value="BPD_transp_1"/>
    <property type="match status" value="1"/>
</dbReference>
<proteinExistence type="inferred from homology"/>